<dbReference type="PROSITE" id="PS50084">
    <property type="entry name" value="KH_TYPE_1"/>
    <property type="match status" value="4"/>
</dbReference>
<proteinExistence type="predicted"/>
<dbReference type="GO" id="GO:0003723">
    <property type="term" value="F:RNA binding"/>
    <property type="evidence" value="ECO:0007669"/>
    <property type="project" value="UniProtKB-UniRule"/>
</dbReference>
<dbReference type="SUPFAM" id="SSF54791">
    <property type="entry name" value="Eukaryotic type KH-domain (KH-domain type I)"/>
    <property type="match status" value="4"/>
</dbReference>
<reference evidence="4" key="1">
    <citation type="submission" date="2021-05" db="EMBL/GenBank/DDBJ databases">
        <title>A free-living protist that lacks canonical eukaryotic 1 DNA replication and segregation systems.</title>
        <authorList>
            <person name="Salas-Leiva D.E."/>
            <person name="Tromer E.C."/>
            <person name="Curtis B.A."/>
            <person name="Jerlstrom-Hultqvist J."/>
            <person name="Kolisko M."/>
            <person name="Yi Z."/>
            <person name="Salas-Leiva J.S."/>
            <person name="Gallot-Lavallee L."/>
            <person name="Kops G.J.P.L."/>
            <person name="Archibald J.M."/>
            <person name="Simpson A.G.B."/>
            <person name="Roger A.J."/>
        </authorList>
    </citation>
    <scope>NUCLEOTIDE SEQUENCE</scope>
    <source>
        <strain evidence="4">BICM</strain>
    </source>
</reference>
<dbReference type="InterPro" id="IPR004088">
    <property type="entry name" value="KH_dom_type_1"/>
</dbReference>
<name>A0A8J6E065_9EUKA</name>
<accession>A0A8J6E065</accession>
<evidence type="ECO:0000256" key="2">
    <source>
        <dbReference type="PROSITE-ProRule" id="PRU00117"/>
    </source>
</evidence>
<dbReference type="AlphaFoldDB" id="A0A8J6E065"/>
<dbReference type="InterPro" id="IPR004087">
    <property type="entry name" value="KH_dom"/>
</dbReference>
<organism evidence="4 5">
    <name type="scientific">Carpediemonas membranifera</name>
    <dbReference type="NCBI Taxonomy" id="201153"/>
    <lineage>
        <taxon>Eukaryota</taxon>
        <taxon>Metamonada</taxon>
        <taxon>Carpediemonas-like organisms</taxon>
        <taxon>Carpediemonas</taxon>
    </lineage>
</organism>
<dbReference type="PANTHER" id="PTHR10288">
    <property type="entry name" value="KH DOMAIN CONTAINING RNA BINDING PROTEIN"/>
    <property type="match status" value="1"/>
</dbReference>
<evidence type="ECO:0000313" key="5">
    <source>
        <dbReference type="Proteomes" id="UP000717585"/>
    </source>
</evidence>
<dbReference type="OrthoDB" id="5204190at2759"/>
<dbReference type="Gene3D" id="3.30.1370.10">
    <property type="entry name" value="K Homology domain, type 1"/>
    <property type="match status" value="4"/>
</dbReference>
<dbReference type="SMART" id="SM00322">
    <property type="entry name" value="KH"/>
    <property type="match status" value="4"/>
</dbReference>
<dbReference type="EMBL" id="JAHDYR010000053">
    <property type="protein sequence ID" value="KAG9391733.1"/>
    <property type="molecule type" value="Genomic_DNA"/>
</dbReference>
<feature type="domain" description="K Homology" evidence="3">
    <location>
        <begin position="285"/>
        <end position="356"/>
    </location>
</feature>
<sequence>MSASPSWRSRGHTDSLQKTIRMNIDPTAISFLIGRKGSTVSSIRARSKAVVSFQEGGIAIIRGSEEQTRLAKNLIEEKLAEWKQTEQAPSGSMSRCASMASMETHRRMADQTDSHVTVEFLLTKKAEEWLRSLDGIEGIAKTCRTDDGTEPATVSVYHHVLRVHCPTERLYLVKDSLHATITAATDESQPWPTTVNVKRHTAHQNHGPDPPDAAPLVRVVHIPNGSERVLIGQNGSTVQGIRDKTGTTIRFDNGWAIVKGPAHGVREALGLIVERLQSNVKIDGTRGKKTVTLPLYADRYLVGPRAATLRHIREQTGVTLRVEVTSQSSEAQGALVLVGQPENIEEAEQEVAELLCDFSYARLPIVQSLIGRIIGRNGENLKRIVKLANNDVALFLPSDSSGDKYAVIAGPVDTVVMTRKLFISRMALLQSHRCAMFLSVLPPRRSVGRTPRAASYTLVPHVDDNVLVPSAETPALGIETPRQTPPQSPATLFAGLSSRLESLAKQETDGTPVTPTASMDNVYGVTPYGHSVAHTPTGAQSPYSTRPQLVQFTLDVAEAPIGDALFGFSDSEMSGDEDFSDPVEEFFFADRTSIPRALAPGEKTISLGACWFDAALAGARAYWEGAVARALSGMLGHAADSSNPAVDGLGSLPDLEISAYVGRNVINIMAQPTTKQTKVNLIADNIHDRRYDARFWAGVSADAADRLVAAMPLPGDVTEGHQGSFHVSLVAADATLARSKLLTANLPEGDVAELPDTLVLNRKPLGPADRAVWRQVTMTRHVDGITGPELSPADLSSLAPADGASEVTLTGASAQILVATPHPGVDISFVIKARPRVVRPTDGTASALDNIVTAAGTVPLGCVFQTTARSASQSDEATPVIALPLPDIDAVTMASFDGLSDVSAPGTVSDELLARAAVGEQEIVPFEGHATLRHRRFFVSGQNDHCIALSQMAMPAGTEPQSVNVNIFKAAAGDRTRTPAPALVAPTVPAVVSQLSDLLRTAIVCAETIAE</sequence>
<protein>
    <recommendedName>
        <fullName evidence="3">K Homology domain-containing protein</fullName>
    </recommendedName>
</protein>
<keyword evidence="1" id="KW-0677">Repeat</keyword>
<evidence type="ECO:0000259" key="3">
    <source>
        <dbReference type="SMART" id="SM00322"/>
    </source>
</evidence>
<dbReference type="CDD" id="cd00105">
    <property type="entry name" value="KH-I"/>
    <property type="match status" value="2"/>
</dbReference>
<feature type="domain" description="K Homology" evidence="3">
    <location>
        <begin position="357"/>
        <end position="427"/>
    </location>
</feature>
<evidence type="ECO:0000313" key="4">
    <source>
        <dbReference type="EMBL" id="KAG9391733.1"/>
    </source>
</evidence>
<comment type="caution">
    <text evidence="4">The sequence shown here is derived from an EMBL/GenBank/DDBJ whole genome shotgun (WGS) entry which is preliminary data.</text>
</comment>
<dbReference type="Pfam" id="PF00013">
    <property type="entry name" value="KH_1"/>
    <property type="match status" value="3"/>
</dbReference>
<feature type="domain" description="K Homology" evidence="3">
    <location>
        <begin position="214"/>
        <end position="277"/>
    </location>
</feature>
<dbReference type="Proteomes" id="UP000717585">
    <property type="component" value="Unassembled WGS sequence"/>
</dbReference>
<evidence type="ECO:0000256" key="1">
    <source>
        <dbReference type="ARBA" id="ARBA00022737"/>
    </source>
</evidence>
<keyword evidence="2" id="KW-0694">RNA-binding</keyword>
<dbReference type="InterPro" id="IPR036612">
    <property type="entry name" value="KH_dom_type_1_sf"/>
</dbReference>
<feature type="domain" description="K Homology" evidence="3">
    <location>
        <begin position="16"/>
        <end position="80"/>
    </location>
</feature>
<keyword evidence="5" id="KW-1185">Reference proteome</keyword>
<gene>
    <name evidence="4" type="ORF">J8273_6509</name>
</gene>